<dbReference type="GO" id="GO:0003676">
    <property type="term" value="F:nucleic acid binding"/>
    <property type="evidence" value="ECO:0007669"/>
    <property type="project" value="InterPro"/>
</dbReference>
<organism evidence="2 3">
    <name type="scientific">Trifolium pratense</name>
    <name type="common">Red clover</name>
    <dbReference type="NCBI Taxonomy" id="57577"/>
    <lineage>
        <taxon>Eukaryota</taxon>
        <taxon>Viridiplantae</taxon>
        <taxon>Streptophyta</taxon>
        <taxon>Embryophyta</taxon>
        <taxon>Tracheophyta</taxon>
        <taxon>Spermatophyta</taxon>
        <taxon>Magnoliopsida</taxon>
        <taxon>eudicotyledons</taxon>
        <taxon>Gunneridae</taxon>
        <taxon>Pentapetalae</taxon>
        <taxon>rosids</taxon>
        <taxon>fabids</taxon>
        <taxon>Fabales</taxon>
        <taxon>Fabaceae</taxon>
        <taxon>Papilionoideae</taxon>
        <taxon>50 kb inversion clade</taxon>
        <taxon>NPAAA clade</taxon>
        <taxon>Hologalegina</taxon>
        <taxon>IRL clade</taxon>
        <taxon>Trifolieae</taxon>
        <taxon>Trifolium</taxon>
    </lineage>
</organism>
<dbReference type="InterPro" id="IPR053151">
    <property type="entry name" value="RNase_H-like"/>
</dbReference>
<reference evidence="2 3" key="2">
    <citation type="journal article" date="2017" name="Front. Plant Sci.">
        <title>Gene Classification and Mining of Molecular Markers Useful in Red Clover (Trifolium pratense) Breeding.</title>
        <authorList>
            <person name="Istvanek J."/>
            <person name="Dluhosova J."/>
            <person name="Dluhos P."/>
            <person name="Patkova L."/>
            <person name="Nedelnik J."/>
            <person name="Repkova J."/>
        </authorList>
    </citation>
    <scope>NUCLEOTIDE SEQUENCE [LARGE SCALE GENOMIC DNA]</scope>
    <source>
        <strain evidence="3">cv. Tatra</strain>
        <tissue evidence="2">Young leaves</tissue>
    </source>
</reference>
<dbReference type="PANTHER" id="PTHR47723">
    <property type="entry name" value="OS05G0353850 PROTEIN"/>
    <property type="match status" value="1"/>
</dbReference>
<dbReference type="InterPro" id="IPR036397">
    <property type="entry name" value="RNaseH_sf"/>
</dbReference>
<feature type="domain" description="Reverse transcriptase zinc-binding" evidence="1">
    <location>
        <begin position="3"/>
        <end position="35"/>
    </location>
</feature>
<evidence type="ECO:0000313" key="3">
    <source>
        <dbReference type="Proteomes" id="UP000236291"/>
    </source>
</evidence>
<evidence type="ECO:0000259" key="1">
    <source>
        <dbReference type="Pfam" id="PF13966"/>
    </source>
</evidence>
<dbReference type="EMBL" id="ASHM01047130">
    <property type="protein sequence ID" value="PNX84750.1"/>
    <property type="molecule type" value="Genomic_DNA"/>
</dbReference>
<dbReference type="Gene3D" id="3.30.420.10">
    <property type="entry name" value="Ribonuclease H-like superfamily/Ribonuclease H"/>
    <property type="match status" value="1"/>
</dbReference>
<dbReference type="InterPro" id="IPR012337">
    <property type="entry name" value="RNaseH-like_sf"/>
</dbReference>
<accession>A0A2K3M1V4</accession>
<dbReference type="InterPro" id="IPR044730">
    <property type="entry name" value="RNase_H-like_dom_plant"/>
</dbReference>
<dbReference type="ExpressionAtlas" id="A0A2K3M1V4">
    <property type="expression patterns" value="baseline"/>
</dbReference>
<dbReference type="AlphaFoldDB" id="A0A2K3M1V4"/>
<dbReference type="SUPFAM" id="SSF53098">
    <property type="entry name" value="Ribonuclease H-like"/>
    <property type="match status" value="1"/>
</dbReference>
<dbReference type="InterPro" id="IPR026960">
    <property type="entry name" value="RVT-Znf"/>
</dbReference>
<name>A0A2K3M1V4_TRIPR</name>
<protein>
    <submittedName>
        <fullName evidence="2">Ribonuclease H</fullName>
    </submittedName>
</protein>
<reference evidence="2 3" key="1">
    <citation type="journal article" date="2014" name="Am. J. Bot.">
        <title>Genome assembly and annotation for red clover (Trifolium pratense; Fabaceae).</title>
        <authorList>
            <person name="Istvanek J."/>
            <person name="Jaros M."/>
            <person name="Krenek A."/>
            <person name="Repkova J."/>
        </authorList>
    </citation>
    <scope>NUCLEOTIDE SEQUENCE [LARGE SCALE GENOMIC DNA]</scope>
    <source>
        <strain evidence="3">cv. Tatra</strain>
        <tissue evidence="2">Young leaves</tissue>
    </source>
</reference>
<comment type="caution">
    <text evidence="2">The sequence shown here is derived from an EMBL/GenBank/DDBJ whole genome shotgun (WGS) entry which is preliminary data.</text>
</comment>
<dbReference type="Proteomes" id="UP000236291">
    <property type="component" value="Unassembled WGS sequence"/>
</dbReference>
<dbReference type="Pfam" id="PF13966">
    <property type="entry name" value="zf-RVT"/>
    <property type="match status" value="1"/>
</dbReference>
<dbReference type="CDD" id="cd06222">
    <property type="entry name" value="RNase_H_like"/>
    <property type="match status" value="1"/>
</dbReference>
<dbReference type="PANTHER" id="PTHR47723:SF23">
    <property type="entry name" value="REVERSE TRANSCRIPTASE-LIKE PROTEIN"/>
    <property type="match status" value="1"/>
</dbReference>
<evidence type="ECO:0000313" key="2">
    <source>
        <dbReference type="EMBL" id="PNX84750.1"/>
    </source>
</evidence>
<gene>
    <name evidence="2" type="ORF">L195_g040813</name>
</gene>
<sequence>MARGCHIPSICNLCVKESDSTQHIFFDCPFAQNLWNWFSNLLHINFMVANSASLWEICDRGWGPQCKLGCEYSTNSMSDFKALKSFNIIIKPPTAPVIKEIIWMPPNNLWIKCNTDGAAFGCPGQASCAGVFRDNNALFLGFFTANIGINSAFYAELFGIMYAIELAHQRVGGVFG</sequence>
<proteinExistence type="predicted"/>